<dbReference type="AlphaFoldDB" id="A0A0K2T8P4"/>
<evidence type="ECO:0000313" key="1">
    <source>
        <dbReference type="EMBL" id="CDW22180.1"/>
    </source>
</evidence>
<proteinExistence type="predicted"/>
<reference evidence="1" key="1">
    <citation type="submission" date="2014-05" db="EMBL/GenBank/DDBJ databases">
        <authorList>
            <person name="Chronopoulou M."/>
        </authorList>
    </citation>
    <scope>NUCLEOTIDE SEQUENCE</scope>
    <source>
        <tissue evidence="1">Whole organism</tissue>
    </source>
</reference>
<name>A0A0K2T8P4_LEPSM</name>
<accession>A0A0K2T8P4</accession>
<organism evidence="1">
    <name type="scientific">Lepeophtheirus salmonis</name>
    <name type="common">Salmon louse</name>
    <name type="synonym">Caligus salmonis</name>
    <dbReference type="NCBI Taxonomy" id="72036"/>
    <lineage>
        <taxon>Eukaryota</taxon>
        <taxon>Metazoa</taxon>
        <taxon>Ecdysozoa</taxon>
        <taxon>Arthropoda</taxon>
        <taxon>Crustacea</taxon>
        <taxon>Multicrustacea</taxon>
        <taxon>Hexanauplia</taxon>
        <taxon>Copepoda</taxon>
        <taxon>Siphonostomatoida</taxon>
        <taxon>Caligidae</taxon>
        <taxon>Lepeophtheirus</taxon>
    </lineage>
</organism>
<protein>
    <submittedName>
        <fullName evidence="1">Uncharacterized protein</fullName>
    </submittedName>
</protein>
<sequence>MTSVRRWCGVLLYEDNRMSPLTALLMVIAVKEKLLLRRFIDFGGGGSLFKLCPPITAFLEMSSLSFFIVDTLKTRLLETSSSQLQHLGDLRCAGS</sequence>
<dbReference type="EMBL" id="HACA01004819">
    <property type="protein sequence ID" value="CDW22180.1"/>
    <property type="molecule type" value="Transcribed_RNA"/>
</dbReference>